<dbReference type="EMBL" id="RQJO01000008">
    <property type="protein sequence ID" value="RRB04543.1"/>
    <property type="molecule type" value="Genomic_DNA"/>
</dbReference>
<evidence type="ECO:0000256" key="8">
    <source>
        <dbReference type="ARBA" id="ARBA00023077"/>
    </source>
</evidence>
<evidence type="ECO:0000256" key="3">
    <source>
        <dbReference type="ARBA" id="ARBA00022452"/>
    </source>
</evidence>
<reference evidence="16 17" key="1">
    <citation type="submission" date="2018-11" db="EMBL/GenBank/DDBJ databases">
        <authorList>
            <person name="Zhou Z."/>
            <person name="Wang G."/>
        </authorList>
    </citation>
    <scope>NUCLEOTIDE SEQUENCE [LARGE SCALE GENOMIC DNA]</scope>
    <source>
        <strain evidence="16 17">KCTC52004</strain>
    </source>
</reference>
<evidence type="ECO:0000256" key="4">
    <source>
        <dbReference type="ARBA" id="ARBA00022496"/>
    </source>
</evidence>
<evidence type="ECO:0000313" key="16">
    <source>
        <dbReference type="EMBL" id="RRB04543.1"/>
    </source>
</evidence>
<dbReference type="InterPro" id="IPR037066">
    <property type="entry name" value="Plug_dom_sf"/>
</dbReference>
<dbReference type="InterPro" id="IPR012910">
    <property type="entry name" value="Plug_dom"/>
</dbReference>
<evidence type="ECO:0000256" key="1">
    <source>
        <dbReference type="ARBA" id="ARBA00004571"/>
    </source>
</evidence>
<evidence type="ECO:0000256" key="12">
    <source>
        <dbReference type="RuleBase" id="RU003357"/>
    </source>
</evidence>
<evidence type="ECO:0000256" key="5">
    <source>
        <dbReference type="ARBA" id="ARBA00022692"/>
    </source>
</evidence>
<evidence type="ECO:0000256" key="13">
    <source>
        <dbReference type="SAM" id="SignalP"/>
    </source>
</evidence>
<keyword evidence="6" id="KW-0408">Iron</keyword>
<dbReference type="SUPFAM" id="SSF49464">
    <property type="entry name" value="Carboxypeptidase regulatory domain-like"/>
    <property type="match status" value="1"/>
</dbReference>
<dbReference type="Gene3D" id="2.170.130.10">
    <property type="entry name" value="TonB-dependent receptor, plug domain"/>
    <property type="match status" value="1"/>
</dbReference>
<keyword evidence="17" id="KW-1185">Reference proteome</keyword>
<keyword evidence="5 11" id="KW-0812">Transmembrane</keyword>
<feature type="chain" id="PRO_5018327690" evidence="13">
    <location>
        <begin position="23"/>
        <end position="788"/>
    </location>
</feature>
<dbReference type="CDD" id="cd01347">
    <property type="entry name" value="ligand_gated_channel"/>
    <property type="match status" value="1"/>
</dbReference>
<keyword evidence="7" id="KW-0406">Ion transport</keyword>
<keyword evidence="3 11" id="KW-1134">Transmembrane beta strand</keyword>
<dbReference type="Gene3D" id="2.60.40.1120">
    <property type="entry name" value="Carboxypeptidase-like, regulatory domain"/>
    <property type="match status" value="1"/>
</dbReference>
<keyword evidence="13" id="KW-0732">Signal</keyword>
<dbReference type="SUPFAM" id="SSF56935">
    <property type="entry name" value="Porins"/>
    <property type="match status" value="1"/>
</dbReference>
<keyword evidence="8 12" id="KW-0798">TonB box</keyword>
<comment type="caution">
    <text evidence="16">The sequence shown here is derived from an EMBL/GenBank/DDBJ whole genome shotgun (WGS) entry which is preliminary data.</text>
</comment>
<dbReference type="GO" id="GO:0009279">
    <property type="term" value="C:cell outer membrane"/>
    <property type="evidence" value="ECO:0007669"/>
    <property type="project" value="UniProtKB-SubCell"/>
</dbReference>
<dbReference type="InterPro" id="IPR036942">
    <property type="entry name" value="Beta-barrel_TonB_sf"/>
</dbReference>
<protein>
    <submittedName>
        <fullName evidence="16">TonB-dependent receptor</fullName>
    </submittedName>
</protein>
<keyword evidence="16" id="KW-0675">Receptor</keyword>
<evidence type="ECO:0000256" key="10">
    <source>
        <dbReference type="ARBA" id="ARBA00023237"/>
    </source>
</evidence>
<dbReference type="InterPro" id="IPR039426">
    <property type="entry name" value="TonB-dep_rcpt-like"/>
</dbReference>
<keyword evidence="4" id="KW-0410">Iron transport</keyword>
<comment type="subcellular location">
    <subcellularLocation>
        <location evidence="1 11">Cell outer membrane</location>
        <topology evidence="1 11">Multi-pass membrane protein</topology>
    </subcellularLocation>
</comment>
<evidence type="ECO:0000256" key="6">
    <source>
        <dbReference type="ARBA" id="ARBA00023004"/>
    </source>
</evidence>
<dbReference type="InterPro" id="IPR008969">
    <property type="entry name" value="CarboxyPept-like_regulatory"/>
</dbReference>
<feature type="domain" description="TonB-dependent receptor-like beta-barrel" evidence="14">
    <location>
        <begin position="295"/>
        <end position="747"/>
    </location>
</feature>
<dbReference type="PROSITE" id="PS52016">
    <property type="entry name" value="TONB_DEPENDENT_REC_3"/>
    <property type="match status" value="1"/>
</dbReference>
<organism evidence="16 17">
    <name type="scientific">Larkinella rosea</name>
    <dbReference type="NCBI Taxonomy" id="2025312"/>
    <lineage>
        <taxon>Bacteria</taxon>
        <taxon>Pseudomonadati</taxon>
        <taxon>Bacteroidota</taxon>
        <taxon>Cytophagia</taxon>
        <taxon>Cytophagales</taxon>
        <taxon>Spirosomataceae</taxon>
        <taxon>Larkinella</taxon>
    </lineage>
</organism>
<evidence type="ECO:0000256" key="7">
    <source>
        <dbReference type="ARBA" id="ARBA00023065"/>
    </source>
</evidence>
<dbReference type="InterPro" id="IPR000531">
    <property type="entry name" value="Beta-barrel_TonB"/>
</dbReference>
<evidence type="ECO:0000259" key="14">
    <source>
        <dbReference type="Pfam" id="PF00593"/>
    </source>
</evidence>
<keyword evidence="9 11" id="KW-0472">Membrane</keyword>
<gene>
    <name evidence="16" type="ORF">EHT25_13695</name>
</gene>
<evidence type="ECO:0000256" key="9">
    <source>
        <dbReference type="ARBA" id="ARBA00023136"/>
    </source>
</evidence>
<dbReference type="Pfam" id="PF07715">
    <property type="entry name" value="Plug"/>
    <property type="match status" value="1"/>
</dbReference>
<evidence type="ECO:0000256" key="2">
    <source>
        <dbReference type="ARBA" id="ARBA00022448"/>
    </source>
</evidence>
<dbReference type="Gene3D" id="2.40.170.20">
    <property type="entry name" value="TonB-dependent receptor, beta-barrel domain"/>
    <property type="match status" value="1"/>
</dbReference>
<comment type="similarity">
    <text evidence="11 12">Belongs to the TonB-dependent receptor family.</text>
</comment>
<dbReference type="AlphaFoldDB" id="A0A3P1BUJ0"/>
<dbReference type="GO" id="GO:0006826">
    <property type="term" value="P:iron ion transport"/>
    <property type="evidence" value="ECO:0007669"/>
    <property type="project" value="UniProtKB-KW"/>
</dbReference>
<dbReference type="PANTHER" id="PTHR32552">
    <property type="entry name" value="FERRICHROME IRON RECEPTOR-RELATED"/>
    <property type="match status" value="1"/>
</dbReference>
<accession>A0A3P1BUJ0</accession>
<proteinExistence type="inferred from homology"/>
<feature type="signal peptide" evidence="13">
    <location>
        <begin position="1"/>
        <end position="22"/>
    </location>
</feature>
<sequence>MTFLYRLIAAVFVVMTPFRALSQMTIQGTIFDAKTKEPLAGVTVSSDDHKTGTVTDANGRFSFQTATEKLLISAVGFQSQELEPSEKPLHIALEPAVENLQTIVITANREAQKRTEAPVAISRLSPTLIDETKPTLLSDLINKTPGVVMLNYNNEQHGMGIRQPFGTNAYFLYLEDGLPIRPMGVFNHNALIEMNIFTISSVEVVKGPASSLYGPEAVGGAINFITQRPTAVPTFRVGIQGDQWHYGRIQYGGGGMLTKKLGVYAGGFFARQRNGWQTRSDYDKVSFNGRAEYAFTGRTRLTGTFSYNDYYSQTGGSVDSIAFYNRQYTSTSDFTYRKVKAIRSRLTLDHQWKNGSESFVTAFYRDNSIGQNPSYGIRWTSGATKATGQINVNAFTSYGLVAQHSQRLPFWSSRLLAGLVVDESPTTYNAYQIDLEARLRPDKKSVEQYKLVQERPDLQLADYSADVHNSAVYAQLDLNPLPALRISLGGRFDRMAFDYDNYLDKSTGRKDYSRFTPKIGLTYDLGHDRGLYANYSQGFSPPVLTSVFTKRVNVQPGDPLFYYNLQPAYFNNYEVGGWASFLNRKVYVDVAFYQMDGRNELLNIRLPDNSTDYQSAGQTLHRGVEYSLTYRPSSQWFFRFGGTNSVHRFVDFALSNRASDALKNVNGFDMPQAPRWVANTELTYKPRWAKGFRISAEWQRISSWYQNQVNTVSYNDRGAFGGRGISVVNLRAGYALKRFEVFANLMNATNELYATSATRGNNATDRTTYTPAAPRTLVGGIQYNFSKQ</sequence>
<dbReference type="Proteomes" id="UP000271925">
    <property type="component" value="Unassembled WGS sequence"/>
</dbReference>
<dbReference type="Pfam" id="PF00593">
    <property type="entry name" value="TonB_dep_Rec_b-barrel"/>
    <property type="match status" value="1"/>
</dbReference>
<dbReference type="Pfam" id="PF13715">
    <property type="entry name" value="CarbopepD_reg_2"/>
    <property type="match status" value="1"/>
</dbReference>
<evidence type="ECO:0000256" key="11">
    <source>
        <dbReference type="PROSITE-ProRule" id="PRU01360"/>
    </source>
</evidence>
<dbReference type="PANTHER" id="PTHR32552:SF81">
    <property type="entry name" value="TONB-DEPENDENT OUTER MEMBRANE RECEPTOR"/>
    <property type="match status" value="1"/>
</dbReference>
<dbReference type="RefSeq" id="WP_124875371.1">
    <property type="nucleotide sequence ID" value="NZ_RQJO01000008.1"/>
</dbReference>
<name>A0A3P1BUJ0_9BACT</name>
<keyword evidence="2 11" id="KW-0813">Transport</keyword>
<keyword evidence="10 11" id="KW-0998">Cell outer membrane</keyword>
<evidence type="ECO:0000259" key="15">
    <source>
        <dbReference type="Pfam" id="PF07715"/>
    </source>
</evidence>
<evidence type="ECO:0000313" key="17">
    <source>
        <dbReference type="Proteomes" id="UP000271925"/>
    </source>
</evidence>
<dbReference type="OrthoDB" id="9782587at2"/>
<feature type="domain" description="TonB-dependent receptor plug" evidence="15">
    <location>
        <begin position="115"/>
        <end position="221"/>
    </location>
</feature>